<dbReference type="AlphaFoldDB" id="A0A9P5NII1"/>
<gene>
    <name evidence="1" type="ORF">CPB84DRAFT_1784758</name>
</gene>
<accession>A0A9P5NII1</accession>
<evidence type="ECO:0000313" key="2">
    <source>
        <dbReference type="Proteomes" id="UP000724874"/>
    </source>
</evidence>
<name>A0A9P5NII1_GYMJU</name>
<keyword evidence="2" id="KW-1185">Reference proteome</keyword>
<proteinExistence type="predicted"/>
<comment type="caution">
    <text evidence="1">The sequence shown here is derived from an EMBL/GenBank/DDBJ whole genome shotgun (WGS) entry which is preliminary data.</text>
</comment>
<reference evidence="1" key="1">
    <citation type="submission" date="2020-11" db="EMBL/GenBank/DDBJ databases">
        <authorList>
            <consortium name="DOE Joint Genome Institute"/>
            <person name="Ahrendt S."/>
            <person name="Riley R."/>
            <person name="Andreopoulos W."/>
            <person name="LaButti K."/>
            <person name="Pangilinan J."/>
            <person name="Ruiz-duenas F.J."/>
            <person name="Barrasa J.M."/>
            <person name="Sanchez-Garcia M."/>
            <person name="Camarero S."/>
            <person name="Miyauchi S."/>
            <person name="Serrano A."/>
            <person name="Linde D."/>
            <person name="Babiker R."/>
            <person name="Drula E."/>
            <person name="Ayuso-Fernandez I."/>
            <person name="Pacheco R."/>
            <person name="Padilla G."/>
            <person name="Ferreira P."/>
            <person name="Barriuso J."/>
            <person name="Kellner H."/>
            <person name="Castanera R."/>
            <person name="Alfaro M."/>
            <person name="Ramirez L."/>
            <person name="Pisabarro A.G."/>
            <person name="Kuo A."/>
            <person name="Tritt A."/>
            <person name="Lipzen A."/>
            <person name="He G."/>
            <person name="Yan M."/>
            <person name="Ng V."/>
            <person name="Cullen D."/>
            <person name="Martin F."/>
            <person name="Rosso M.-N."/>
            <person name="Henrissat B."/>
            <person name="Hibbett D."/>
            <person name="Martinez A.T."/>
            <person name="Grigoriev I.V."/>
        </authorList>
    </citation>
    <scope>NUCLEOTIDE SEQUENCE</scope>
    <source>
        <strain evidence="1">AH 44721</strain>
    </source>
</reference>
<protein>
    <submittedName>
        <fullName evidence="1">Uncharacterized protein</fullName>
    </submittedName>
</protein>
<dbReference type="OrthoDB" id="3263651at2759"/>
<evidence type="ECO:0000313" key="1">
    <source>
        <dbReference type="EMBL" id="KAF8890516.1"/>
    </source>
</evidence>
<dbReference type="Proteomes" id="UP000724874">
    <property type="component" value="Unassembled WGS sequence"/>
</dbReference>
<dbReference type="EMBL" id="JADNYJ010000075">
    <property type="protein sequence ID" value="KAF8890516.1"/>
    <property type="molecule type" value="Genomic_DNA"/>
</dbReference>
<sequence>MYKADGSDLDEVYDHFPHMENFTVAQVKLVNEHPTLGSMPSDDIAEAVLVRDNHKCMLTGIDLSARSDTKAIWLLPLWGEFMTVVPYTDEDYEQWADMKSMVLNDPDEFSSRLKTSQNCIITTEELAELLWTNEVTIDTDHGYEIVYFGKPVLNSPSFKTRFMRTDGPDSLNNEFLNAHFRYSLQVNIIGGGINDDFKDAEIYDFLHENRYNAHKGRFMGEKWNTKLGRHIADWLIMKKVMTIAARD</sequence>
<organism evidence="1 2">
    <name type="scientific">Gymnopilus junonius</name>
    <name type="common">Spectacular rustgill mushroom</name>
    <name type="synonym">Gymnopilus spectabilis subsp. junonius</name>
    <dbReference type="NCBI Taxonomy" id="109634"/>
    <lineage>
        <taxon>Eukaryota</taxon>
        <taxon>Fungi</taxon>
        <taxon>Dikarya</taxon>
        <taxon>Basidiomycota</taxon>
        <taxon>Agaricomycotina</taxon>
        <taxon>Agaricomycetes</taxon>
        <taxon>Agaricomycetidae</taxon>
        <taxon>Agaricales</taxon>
        <taxon>Agaricineae</taxon>
        <taxon>Hymenogastraceae</taxon>
        <taxon>Gymnopilus</taxon>
    </lineage>
</organism>